<gene>
    <name evidence="2" type="ORF">HHL20_00540</name>
</gene>
<name>A0A7Y0A353_9FLAO</name>
<accession>A0A7Y0A353</accession>
<dbReference type="AlphaFoldDB" id="A0A7Y0A353"/>
<sequence length="112" mass="12526">MAITINSINILQTYLRGVLGRANHHAGNVEGVSLALLGAIMWRADGQILVKQYAGQPANIIWFFIGTKKYVLTYNHAIQKIELKEKTHKGNILASFDNSSSYHNIITIFENL</sequence>
<dbReference type="RefSeq" id="WP_169229268.1">
    <property type="nucleotide sequence ID" value="NZ_JABBGF010000001.1"/>
</dbReference>
<dbReference type="EMBL" id="JABBGF010000001">
    <property type="protein sequence ID" value="NML55822.1"/>
    <property type="molecule type" value="Genomic_DNA"/>
</dbReference>
<evidence type="ECO:0000259" key="1">
    <source>
        <dbReference type="Pfam" id="PF18315"/>
    </source>
</evidence>
<comment type="caution">
    <text evidence="2">The sequence shown here is derived from an EMBL/GenBank/DDBJ whole genome shotgun (WGS) entry which is preliminary data.</text>
</comment>
<evidence type="ECO:0000313" key="2">
    <source>
        <dbReference type="EMBL" id="NML55822.1"/>
    </source>
</evidence>
<keyword evidence="3" id="KW-1185">Reference proteome</keyword>
<evidence type="ECO:0000313" key="3">
    <source>
        <dbReference type="Proteomes" id="UP000552615"/>
    </source>
</evidence>
<dbReference type="Gene3D" id="3.30.920.70">
    <property type="match status" value="1"/>
</dbReference>
<dbReference type="InterPro" id="IPR040614">
    <property type="entry name" value="VCH_CASS14"/>
</dbReference>
<dbReference type="Proteomes" id="UP000552615">
    <property type="component" value="Unassembled WGS sequence"/>
</dbReference>
<reference evidence="2 3" key="1">
    <citation type="submission" date="2020-04" db="EMBL/GenBank/DDBJ databases">
        <title>Chryseobacterium sp. RJ-7-14 sp. nov., isolated from Jeju soil.</title>
        <authorList>
            <person name="Dahal R.H."/>
            <person name="Chaudhary D.K."/>
        </authorList>
    </citation>
    <scope>NUCLEOTIDE SEQUENCE [LARGE SCALE GENOMIC DNA]</scope>
    <source>
        <strain evidence="2 3">RJ-7-14</strain>
    </source>
</reference>
<proteinExistence type="predicted"/>
<dbReference type="Pfam" id="PF18315">
    <property type="entry name" value="VCH_CASS14"/>
    <property type="match status" value="1"/>
</dbReference>
<protein>
    <recommendedName>
        <fullName evidence="1">Integron cassette protein VCH-CASS1 chain domain-containing protein</fullName>
    </recommendedName>
</protein>
<organism evidence="2 3">
    <name type="scientific">Chryseobacterium cheonjiense</name>
    <dbReference type="NCBI Taxonomy" id="2728845"/>
    <lineage>
        <taxon>Bacteria</taxon>
        <taxon>Pseudomonadati</taxon>
        <taxon>Bacteroidota</taxon>
        <taxon>Flavobacteriia</taxon>
        <taxon>Flavobacteriales</taxon>
        <taxon>Weeksellaceae</taxon>
        <taxon>Chryseobacterium group</taxon>
        <taxon>Chryseobacterium</taxon>
    </lineage>
</organism>
<feature type="domain" description="Integron cassette protein VCH-CASS1 chain" evidence="1">
    <location>
        <begin position="11"/>
        <end position="100"/>
    </location>
</feature>